<protein>
    <recommendedName>
        <fullName evidence="1">RNA-directed DNA polymerase</fullName>
        <ecNumber evidence="1">2.7.7.49</ecNumber>
    </recommendedName>
</protein>
<comment type="caution">
    <text evidence="11">The sequence shown here is derived from an EMBL/GenBank/DDBJ whole genome shotgun (WGS) entry which is preliminary data.</text>
</comment>
<comment type="similarity">
    <text evidence="8">Belongs to the bacterial reverse transcriptase family.</text>
</comment>
<dbReference type="SUPFAM" id="SSF56672">
    <property type="entry name" value="DNA/RNA polymerases"/>
    <property type="match status" value="1"/>
</dbReference>
<evidence type="ECO:0000256" key="7">
    <source>
        <dbReference type="ARBA" id="ARBA00023118"/>
    </source>
</evidence>
<keyword evidence="4" id="KW-0479">Metal-binding</keyword>
<dbReference type="PANTHER" id="PTHR34047:SF7">
    <property type="entry name" value="RNA-DIRECTED DNA POLYMERASE"/>
    <property type="match status" value="1"/>
</dbReference>
<reference evidence="11 12" key="1">
    <citation type="submission" date="2023-07" db="EMBL/GenBank/DDBJ databases">
        <title>Citrobacter selenititolerans sp. nov., isolated from seleniferous soil.</title>
        <authorList>
            <person name="Zhang S."/>
            <person name="Li K."/>
            <person name="Peng J."/>
            <person name="Wang H."/>
            <person name="Sun J."/>
            <person name="Guo Y."/>
        </authorList>
    </citation>
    <scope>NUCLEOTIDE SEQUENCE [LARGE SCALE GENOMIC DNA]</scope>
    <source>
        <strain evidence="11 12">S2-9</strain>
    </source>
</reference>
<name>A0ABT8PNX1_9ENTR</name>
<accession>A0ABT8PNX1</accession>
<dbReference type="InterPro" id="IPR051083">
    <property type="entry name" value="GrpII_Intron_Splice-Mob/Def"/>
</dbReference>
<gene>
    <name evidence="11" type="ORF">Q0A17_00425</name>
</gene>
<dbReference type="EC" id="2.7.7.49" evidence="1"/>
<sequence>MKNIPSLDDLKAATTRRDLAKLLNVKLVFLTNVLYRIGVDNQYSNFPIPKRSGGFRIISAPSSKLKDLQSKIASLLINCRQEIFAINGIENNLSHGFEKDRTIITNALKHRGKNVVLNLDLSDFFKSFNFGRVRGFFLSNKDFKLHPDIATTIAKAACYQGSLPQGSPCSPVITNLICNILDVRLAMLAKKLGCAYSRYADDITFSTNKKAIPEELALNVTDGVTLGRKLRNEIERAGFEINDSKTRLSFKPARHEVTGLTVNRFVNVDRRYSKKVRAFAHRLYQTGSYTIKSADGEVDGTLQQLEGMFGFIDQIDKFNNIINKKIEIKRNTY</sequence>
<dbReference type="InterPro" id="IPR043502">
    <property type="entry name" value="DNA/RNA_pol_sf"/>
</dbReference>
<evidence type="ECO:0000256" key="8">
    <source>
        <dbReference type="ARBA" id="ARBA00034120"/>
    </source>
</evidence>
<evidence type="ECO:0000256" key="6">
    <source>
        <dbReference type="ARBA" id="ARBA00022918"/>
    </source>
</evidence>
<proteinExistence type="inferred from homology"/>
<evidence type="ECO:0000256" key="3">
    <source>
        <dbReference type="ARBA" id="ARBA00022695"/>
    </source>
</evidence>
<keyword evidence="3" id="KW-0548">Nucleotidyltransferase</keyword>
<evidence type="ECO:0000256" key="2">
    <source>
        <dbReference type="ARBA" id="ARBA00022679"/>
    </source>
</evidence>
<dbReference type="CDD" id="cd03487">
    <property type="entry name" value="RT_Bac_retron_II"/>
    <property type="match status" value="1"/>
</dbReference>
<dbReference type="InterPro" id="IPR000123">
    <property type="entry name" value="Reverse_transcriptase_msDNA"/>
</dbReference>
<organism evidence="11 12">
    <name type="scientific">Citrobacter enshiensis</name>
    <dbReference type="NCBI Taxonomy" id="2971264"/>
    <lineage>
        <taxon>Bacteria</taxon>
        <taxon>Pseudomonadati</taxon>
        <taxon>Pseudomonadota</taxon>
        <taxon>Gammaproteobacteria</taxon>
        <taxon>Enterobacterales</taxon>
        <taxon>Enterobacteriaceae</taxon>
        <taxon>Citrobacter</taxon>
    </lineage>
</organism>
<evidence type="ECO:0000259" key="10">
    <source>
        <dbReference type="PROSITE" id="PS50878"/>
    </source>
</evidence>
<dbReference type="GO" id="GO:0003964">
    <property type="term" value="F:RNA-directed DNA polymerase activity"/>
    <property type="evidence" value="ECO:0007669"/>
    <property type="project" value="UniProtKB-KW"/>
</dbReference>
<feature type="domain" description="Reverse transcriptase" evidence="10">
    <location>
        <begin position="29"/>
        <end position="262"/>
    </location>
</feature>
<dbReference type="RefSeq" id="WP_301696254.1">
    <property type="nucleotide sequence ID" value="NZ_JAUJYW010000001.1"/>
</dbReference>
<dbReference type="PRINTS" id="PR00866">
    <property type="entry name" value="RNADNAPOLMS"/>
</dbReference>
<evidence type="ECO:0000313" key="11">
    <source>
        <dbReference type="EMBL" id="MDN8597890.1"/>
    </source>
</evidence>
<dbReference type="Proteomes" id="UP001174867">
    <property type="component" value="Unassembled WGS sequence"/>
</dbReference>
<evidence type="ECO:0000256" key="1">
    <source>
        <dbReference type="ARBA" id="ARBA00012493"/>
    </source>
</evidence>
<keyword evidence="7" id="KW-0051">Antiviral defense</keyword>
<evidence type="ECO:0000313" key="12">
    <source>
        <dbReference type="Proteomes" id="UP001174867"/>
    </source>
</evidence>
<comment type="catalytic activity">
    <reaction evidence="9">
        <text>DNA(n) + a 2'-deoxyribonucleoside 5'-triphosphate = DNA(n+1) + diphosphate</text>
        <dbReference type="Rhea" id="RHEA:22508"/>
        <dbReference type="Rhea" id="RHEA-COMP:17339"/>
        <dbReference type="Rhea" id="RHEA-COMP:17340"/>
        <dbReference type="ChEBI" id="CHEBI:33019"/>
        <dbReference type="ChEBI" id="CHEBI:61560"/>
        <dbReference type="ChEBI" id="CHEBI:173112"/>
        <dbReference type="EC" id="2.7.7.49"/>
    </reaction>
</comment>
<evidence type="ECO:0000256" key="9">
    <source>
        <dbReference type="ARBA" id="ARBA00048173"/>
    </source>
</evidence>
<keyword evidence="12" id="KW-1185">Reference proteome</keyword>
<dbReference type="NCBIfam" id="NF038237">
    <property type="entry name" value="retron_Ec67_fus"/>
    <property type="match status" value="1"/>
</dbReference>
<dbReference type="InterPro" id="IPR053543">
    <property type="entry name" value="Bacterial_RT"/>
</dbReference>
<dbReference type="EMBL" id="JAUJYW010000001">
    <property type="protein sequence ID" value="MDN8597890.1"/>
    <property type="molecule type" value="Genomic_DNA"/>
</dbReference>
<dbReference type="Pfam" id="PF00078">
    <property type="entry name" value="RVT_1"/>
    <property type="match status" value="1"/>
</dbReference>
<dbReference type="InterPro" id="IPR000477">
    <property type="entry name" value="RT_dom"/>
</dbReference>
<dbReference type="PROSITE" id="PS50878">
    <property type="entry name" value="RT_POL"/>
    <property type="match status" value="1"/>
</dbReference>
<evidence type="ECO:0000256" key="4">
    <source>
        <dbReference type="ARBA" id="ARBA00022723"/>
    </source>
</evidence>
<evidence type="ECO:0000256" key="5">
    <source>
        <dbReference type="ARBA" id="ARBA00022842"/>
    </source>
</evidence>
<keyword evidence="2" id="KW-0808">Transferase</keyword>
<dbReference type="PANTHER" id="PTHR34047">
    <property type="entry name" value="NUCLEAR INTRON MATURASE 1, MITOCHONDRIAL-RELATED"/>
    <property type="match status" value="1"/>
</dbReference>
<keyword evidence="5" id="KW-0460">Magnesium</keyword>
<keyword evidence="6 11" id="KW-0695">RNA-directed DNA polymerase</keyword>